<evidence type="ECO:0000256" key="4">
    <source>
        <dbReference type="ARBA" id="ARBA00023136"/>
    </source>
</evidence>
<evidence type="ECO:0000256" key="3">
    <source>
        <dbReference type="ARBA" id="ARBA00022989"/>
    </source>
</evidence>
<keyword evidence="8" id="KW-1185">Reference proteome</keyword>
<gene>
    <name evidence="7" type="ORF">FJR47_06140</name>
</gene>
<evidence type="ECO:0000256" key="5">
    <source>
        <dbReference type="SAM" id="Phobius"/>
    </source>
</evidence>
<keyword evidence="2 5" id="KW-0812">Transmembrane</keyword>
<keyword evidence="4 5" id="KW-0472">Membrane</keyword>
<proteinExistence type="predicted"/>
<dbReference type="InterPro" id="IPR025423">
    <property type="entry name" value="TMEM205-like"/>
</dbReference>
<keyword evidence="3 5" id="KW-1133">Transmembrane helix</keyword>
<dbReference type="EMBL" id="CP041166">
    <property type="protein sequence ID" value="QFR43507.1"/>
    <property type="molecule type" value="Genomic_DNA"/>
</dbReference>
<feature type="transmembrane region" description="Helical" evidence="5">
    <location>
        <begin position="12"/>
        <end position="34"/>
    </location>
</feature>
<feature type="transmembrane region" description="Helical" evidence="5">
    <location>
        <begin position="87"/>
        <end position="107"/>
    </location>
</feature>
<sequence length="159" mass="18217">MKTKIYIDFAYLFILASTFGAVIVLGAFVAPVIFNTDKLLSEIIVNQYNAGIIMGEIFRLFSYWVYFTALFVIVYELIMYKKGQRDFIIFASSVTVVFSALMFSAVYSPKIISMQRLGVEATQSDTFKNIHIASELDFKILAIALLILFIRRLIFFKIQ</sequence>
<feature type="transmembrane region" description="Helical" evidence="5">
    <location>
        <begin position="63"/>
        <end position="80"/>
    </location>
</feature>
<evidence type="ECO:0000313" key="8">
    <source>
        <dbReference type="Proteomes" id="UP000326061"/>
    </source>
</evidence>
<evidence type="ECO:0000256" key="2">
    <source>
        <dbReference type="ARBA" id="ARBA00022692"/>
    </source>
</evidence>
<name>A0AAJ4DMT4_9BACT</name>
<evidence type="ECO:0000259" key="6">
    <source>
        <dbReference type="Pfam" id="PF13664"/>
    </source>
</evidence>
<accession>A0AAJ4DMT4</accession>
<reference evidence="8" key="1">
    <citation type="submission" date="2019-06" db="EMBL/GenBank/DDBJ databases">
        <title>Sulfurimonas gotlandica sp. nov., a chemoautotrophic and psychrotolerant epsilonproteobacterium isolated from a pelagic redoxcline, and an emended description of the genus Sulfurimonas.</title>
        <authorList>
            <person name="Wang S."/>
            <person name="Jiang L."/>
            <person name="Shao Z."/>
        </authorList>
    </citation>
    <scope>NUCLEOTIDE SEQUENCE [LARGE SCALE GENOMIC DNA]</scope>
    <source>
        <strain evidence="8">1-1N</strain>
    </source>
</reference>
<dbReference type="AlphaFoldDB" id="A0AAJ4DMT4"/>
<dbReference type="Pfam" id="PF13664">
    <property type="entry name" value="DUF4149"/>
    <property type="match status" value="1"/>
</dbReference>
<feature type="domain" description="TMEM205-like" evidence="6">
    <location>
        <begin position="14"/>
        <end position="117"/>
    </location>
</feature>
<evidence type="ECO:0000256" key="1">
    <source>
        <dbReference type="ARBA" id="ARBA00004370"/>
    </source>
</evidence>
<dbReference type="Proteomes" id="UP000326061">
    <property type="component" value="Chromosome"/>
</dbReference>
<feature type="transmembrane region" description="Helical" evidence="5">
    <location>
        <begin position="138"/>
        <end position="155"/>
    </location>
</feature>
<dbReference type="GO" id="GO:0016020">
    <property type="term" value="C:membrane"/>
    <property type="evidence" value="ECO:0007669"/>
    <property type="project" value="UniProtKB-SubCell"/>
</dbReference>
<evidence type="ECO:0000313" key="7">
    <source>
        <dbReference type="EMBL" id="QFR43507.1"/>
    </source>
</evidence>
<dbReference type="KEGG" id="suln:FJR47_06140"/>
<protein>
    <submittedName>
        <fullName evidence="7">DUF4149 domain-containing protein</fullName>
    </submittedName>
</protein>
<organism evidence="7 8">
    <name type="scientific">Sulfurimonas xiamenensis</name>
    <dbReference type="NCBI Taxonomy" id="2590021"/>
    <lineage>
        <taxon>Bacteria</taxon>
        <taxon>Pseudomonadati</taxon>
        <taxon>Campylobacterota</taxon>
        <taxon>Epsilonproteobacteria</taxon>
        <taxon>Campylobacterales</taxon>
        <taxon>Sulfurimonadaceae</taxon>
        <taxon>Sulfurimonas</taxon>
    </lineage>
</organism>
<comment type="subcellular location">
    <subcellularLocation>
        <location evidence="1">Membrane</location>
    </subcellularLocation>
</comment>
<dbReference type="RefSeq" id="WP_152299570.1">
    <property type="nucleotide sequence ID" value="NZ_CP041166.1"/>
</dbReference>